<evidence type="ECO:0000256" key="1">
    <source>
        <dbReference type="ARBA" id="ARBA00022737"/>
    </source>
</evidence>
<dbReference type="RefSeq" id="WP_101472764.1">
    <property type="nucleotide sequence ID" value="NZ_PJND01000010.1"/>
</dbReference>
<feature type="repeat" description="TPR" evidence="3">
    <location>
        <begin position="181"/>
        <end position="214"/>
    </location>
</feature>
<keyword evidence="1" id="KW-0677">Repeat</keyword>
<dbReference type="SUPFAM" id="SSF48452">
    <property type="entry name" value="TPR-like"/>
    <property type="match status" value="1"/>
</dbReference>
<dbReference type="InterPro" id="IPR051685">
    <property type="entry name" value="Ycf3/AcsC/BcsC/TPR_MFPF"/>
</dbReference>
<keyword evidence="4" id="KW-0732">Signal</keyword>
<organism evidence="6 8">
    <name type="scientific">Flavobacterium lindanitolerans</name>
    <dbReference type="NCBI Taxonomy" id="428988"/>
    <lineage>
        <taxon>Bacteria</taxon>
        <taxon>Pseudomonadati</taxon>
        <taxon>Bacteroidota</taxon>
        <taxon>Flavobacteriia</taxon>
        <taxon>Flavobacteriales</taxon>
        <taxon>Flavobacteriaceae</taxon>
        <taxon>Flavobacterium</taxon>
    </lineage>
</organism>
<feature type="chain" id="PRO_5019722715" evidence="4">
    <location>
        <begin position="19"/>
        <end position="288"/>
    </location>
</feature>
<evidence type="ECO:0000256" key="3">
    <source>
        <dbReference type="PROSITE-ProRule" id="PRU00339"/>
    </source>
</evidence>
<feature type="repeat" description="TPR" evidence="3">
    <location>
        <begin position="147"/>
        <end position="180"/>
    </location>
</feature>
<name>A0A497UCM9_9FLAO</name>
<dbReference type="PANTHER" id="PTHR44943:SF4">
    <property type="entry name" value="TPR REPEAT-CONTAINING PROTEIN MJ0798"/>
    <property type="match status" value="1"/>
</dbReference>
<dbReference type="EMBL" id="RCCB01000014">
    <property type="protein sequence ID" value="RLJ23809.1"/>
    <property type="molecule type" value="Genomic_DNA"/>
</dbReference>
<evidence type="ECO:0000313" key="7">
    <source>
        <dbReference type="Proteomes" id="UP000233767"/>
    </source>
</evidence>
<dbReference type="PROSITE" id="PS50005">
    <property type="entry name" value="TPR"/>
    <property type="match status" value="2"/>
</dbReference>
<reference evidence="6 8" key="2">
    <citation type="submission" date="2018-10" db="EMBL/GenBank/DDBJ databases">
        <title>Genomic Encyclopedia of Archaeal and Bacterial Type Strains, Phase II (KMG-II): from individual species to whole genera.</title>
        <authorList>
            <person name="Goeker M."/>
        </authorList>
    </citation>
    <scope>NUCLEOTIDE SEQUENCE [LARGE SCALE GENOMIC DNA]</scope>
    <source>
        <strain evidence="6 8">DSM 21886</strain>
    </source>
</reference>
<evidence type="ECO:0000313" key="8">
    <source>
        <dbReference type="Proteomes" id="UP000275027"/>
    </source>
</evidence>
<evidence type="ECO:0000256" key="2">
    <source>
        <dbReference type="ARBA" id="ARBA00022803"/>
    </source>
</evidence>
<keyword evidence="2 3" id="KW-0802">TPR repeat</keyword>
<dbReference type="EMBL" id="PJND01000010">
    <property type="protein sequence ID" value="PKW20232.1"/>
    <property type="molecule type" value="Genomic_DNA"/>
</dbReference>
<keyword evidence="7" id="KW-1185">Reference proteome</keyword>
<comment type="caution">
    <text evidence="6">The sequence shown here is derived from an EMBL/GenBank/DDBJ whole genome shotgun (WGS) entry which is preliminary data.</text>
</comment>
<dbReference type="SMART" id="SM00028">
    <property type="entry name" value="TPR"/>
    <property type="match status" value="4"/>
</dbReference>
<dbReference type="Gene3D" id="1.25.40.10">
    <property type="entry name" value="Tetratricopeptide repeat domain"/>
    <property type="match status" value="2"/>
</dbReference>
<dbReference type="Proteomes" id="UP000275027">
    <property type="component" value="Unassembled WGS sequence"/>
</dbReference>
<dbReference type="Pfam" id="PF13424">
    <property type="entry name" value="TPR_12"/>
    <property type="match status" value="1"/>
</dbReference>
<reference evidence="5 7" key="1">
    <citation type="submission" date="2017-12" db="EMBL/GenBank/DDBJ databases">
        <title>Genomic Encyclopedia of Type Strains, Phase III (KMG-III): the genomes of soil and plant-associated and newly described type strains.</title>
        <authorList>
            <person name="Whitman W."/>
        </authorList>
    </citation>
    <scope>NUCLEOTIDE SEQUENCE [LARGE SCALE GENOMIC DNA]</scope>
    <source>
        <strain evidence="5 7">IP-10</strain>
    </source>
</reference>
<dbReference type="InterPro" id="IPR011990">
    <property type="entry name" value="TPR-like_helical_dom_sf"/>
</dbReference>
<gene>
    <name evidence="5" type="ORF">B0G92_2944</name>
    <name evidence="6" type="ORF">CLV50_3083</name>
</gene>
<evidence type="ECO:0000313" key="5">
    <source>
        <dbReference type="EMBL" id="PKW20232.1"/>
    </source>
</evidence>
<protein>
    <submittedName>
        <fullName evidence="6">Tetratricopeptide repeat protein</fullName>
    </submittedName>
</protein>
<accession>A0A497UCM9</accession>
<feature type="signal peptide" evidence="4">
    <location>
        <begin position="1"/>
        <end position="18"/>
    </location>
</feature>
<sequence length="288" mass="33314">MKKTLLPIFILISFLSNAQSIEEKIAKKACECEEQKTKIGEEAYRSCIADIVKEAIATEEDPKTREEVNTVEGLMALLPKVKSLLPEICDKVKGQKSDEKRKLFYSDSKIESAQNAYIIAKDFMSKNQYKPAIENFLTAIKNDEKFVLAYDDLAVCYRQLEKYNDAIKYYKKSLEIYPEGDFALMNIAVVYSLKSDFKTAIQYYEKLIQFYPENAEGYFGAGKNYLLMKNYEKALNNIFTAHRIYTEENSKYAKDSEVVIGAIYQKLQEENKEDLFKKIAKEHNIQLN</sequence>
<evidence type="ECO:0000313" key="6">
    <source>
        <dbReference type="EMBL" id="RLJ23809.1"/>
    </source>
</evidence>
<dbReference type="AlphaFoldDB" id="A0A497UCM9"/>
<dbReference type="PANTHER" id="PTHR44943">
    <property type="entry name" value="CELLULOSE SYNTHASE OPERON PROTEIN C"/>
    <property type="match status" value="1"/>
</dbReference>
<dbReference type="Proteomes" id="UP000233767">
    <property type="component" value="Unassembled WGS sequence"/>
</dbReference>
<evidence type="ECO:0000256" key="4">
    <source>
        <dbReference type="SAM" id="SignalP"/>
    </source>
</evidence>
<dbReference type="PROSITE" id="PS50293">
    <property type="entry name" value="TPR_REGION"/>
    <property type="match status" value="1"/>
</dbReference>
<dbReference type="InterPro" id="IPR019734">
    <property type="entry name" value="TPR_rpt"/>
</dbReference>
<proteinExistence type="predicted"/>